<gene>
    <name evidence="2" type="ORF">HJG63_009062</name>
</gene>
<dbReference type="PANTHER" id="PTHR33166">
    <property type="entry name" value="GAG_P30 DOMAIN-CONTAINING PROTEIN"/>
    <property type="match status" value="1"/>
</dbReference>
<dbReference type="InterPro" id="IPR003036">
    <property type="entry name" value="Gag_P30"/>
</dbReference>
<keyword evidence="3" id="KW-1185">Reference proteome</keyword>
<dbReference type="AlphaFoldDB" id="A0A7J8CI72"/>
<dbReference type="EMBL" id="JACASE010000014">
    <property type="protein sequence ID" value="KAF6410538.1"/>
    <property type="molecule type" value="Genomic_DNA"/>
</dbReference>
<protein>
    <recommendedName>
        <fullName evidence="1">Core shell protein Gag P30 domain-containing protein</fullName>
    </recommendedName>
</protein>
<accession>A0A7J8CI72</accession>
<name>A0A7J8CI72_ROUAE</name>
<sequence>MPVQEMQGPFEISEDGTLQLGPPVLYLQPFNTTDLLSWKQHTLSYSEKPQAMIDLLESIFQTHQPILDDCHQLLLTLFTGLTTMPHYLPPNSSKLKNDTEFCQKPGGGSKDKHLFSSNSFKISKRKQYFPIHSMRPVLP</sequence>
<evidence type="ECO:0000313" key="2">
    <source>
        <dbReference type="EMBL" id="KAF6410538.1"/>
    </source>
</evidence>
<dbReference type="InterPro" id="IPR008919">
    <property type="entry name" value="Retrov_capsid_N"/>
</dbReference>
<comment type="caution">
    <text evidence="2">The sequence shown here is derived from an EMBL/GenBank/DDBJ whole genome shotgun (WGS) entry which is preliminary data.</text>
</comment>
<dbReference type="GO" id="GO:0019068">
    <property type="term" value="P:virion assembly"/>
    <property type="evidence" value="ECO:0007669"/>
    <property type="project" value="InterPro"/>
</dbReference>
<dbReference type="Proteomes" id="UP000593571">
    <property type="component" value="Unassembled WGS sequence"/>
</dbReference>
<proteinExistence type="predicted"/>
<dbReference type="Gene3D" id="1.10.375.10">
    <property type="entry name" value="Human Immunodeficiency Virus Type 1 Capsid Protein"/>
    <property type="match status" value="1"/>
</dbReference>
<dbReference type="SUPFAM" id="SSF47943">
    <property type="entry name" value="Retrovirus capsid protein, N-terminal core domain"/>
    <property type="match status" value="1"/>
</dbReference>
<evidence type="ECO:0000259" key="1">
    <source>
        <dbReference type="Pfam" id="PF02093"/>
    </source>
</evidence>
<feature type="domain" description="Core shell protein Gag P30" evidence="1">
    <location>
        <begin position="34"/>
        <end position="81"/>
    </location>
</feature>
<organism evidence="2 3">
    <name type="scientific">Rousettus aegyptiacus</name>
    <name type="common">Egyptian fruit bat</name>
    <name type="synonym">Pteropus aegyptiacus</name>
    <dbReference type="NCBI Taxonomy" id="9407"/>
    <lineage>
        <taxon>Eukaryota</taxon>
        <taxon>Metazoa</taxon>
        <taxon>Chordata</taxon>
        <taxon>Craniata</taxon>
        <taxon>Vertebrata</taxon>
        <taxon>Euteleostomi</taxon>
        <taxon>Mammalia</taxon>
        <taxon>Eutheria</taxon>
        <taxon>Laurasiatheria</taxon>
        <taxon>Chiroptera</taxon>
        <taxon>Yinpterochiroptera</taxon>
        <taxon>Pteropodoidea</taxon>
        <taxon>Pteropodidae</taxon>
        <taxon>Rousettinae</taxon>
        <taxon>Rousettus</taxon>
    </lineage>
</organism>
<dbReference type="InterPro" id="IPR050462">
    <property type="entry name" value="Retroviral_Gag-Pol_poly"/>
</dbReference>
<dbReference type="Pfam" id="PF02093">
    <property type="entry name" value="Gag_p30"/>
    <property type="match status" value="1"/>
</dbReference>
<evidence type="ECO:0000313" key="3">
    <source>
        <dbReference type="Proteomes" id="UP000593571"/>
    </source>
</evidence>
<reference evidence="2 3" key="1">
    <citation type="journal article" date="2020" name="Nature">
        <title>Six reference-quality genomes reveal evolution of bat adaptations.</title>
        <authorList>
            <person name="Jebb D."/>
            <person name="Huang Z."/>
            <person name="Pippel M."/>
            <person name="Hughes G.M."/>
            <person name="Lavrichenko K."/>
            <person name="Devanna P."/>
            <person name="Winkler S."/>
            <person name="Jermiin L.S."/>
            <person name="Skirmuntt E.C."/>
            <person name="Katzourakis A."/>
            <person name="Burkitt-Gray L."/>
            <person name="Ray D.A."/>
            <person name="Sullivan K.A.M."/>
            <person name="Roscito J.G."/>
            <person name="Kirilenko B.M."/>
            <person name="Davalos L.M."/>
            <person name="Corthals A.P."/>
            <person name="Power M.L."/>
            <person name="Jones G."/>
            <person name="Ransome R.D."/>
            <person name="Dechmann D.K.N."/>
            <person name="Locatelli A.G."/>
            <person name="Puechmaille S.J."/>
            <person name="Fedrigo O."/>
            <person name="Jarvis E.D."/>
            <person name="Hiller M."/>
            <person name="Vernes S.C."/>
            <person name="Myers E.W."/>
            <person name="Teeling E.C."/>
        </authorList>
    </citation>
    <scope>NUCLEOTIDE SEQUENCE [LARGE SCALE GENOMIC DNA]</scope>
    <source>
        <strain evidence="2">MRouAeg1</strain>
        <tissue evidence="2">Muscle</tissue>
    </source>
</reference>